<feature type="compositionally biased region" description="Low complexity" evidence="3">
    <location>
        <begin position="203"/>
        <end position="217"/>
    </location>
</feature>
<feature type="compositionally biased region" description="Basic and acidic residues" evidence="3">
    <location>
        <begin position="173"/>
        <end position="199"/>
    </location>
</feature>
<proteinExistence type="inferred from homology"/>
<dbReference type="EMBL" id="JACOOR010000002">
    <property type="protein sequence ID" value="MBC5659074.1"/>
    <property type="molecule type" value="Genomic_DNA"/>
</dbReference>
<dbReference type="InterPro" id="IPR000415">
    <property type="entry name" value="Nitroreductase-like"/>
</dbReference>
<accession>A0A923LAS5</accession>
<evidence type="ECO:0000256" key="2">
    <source>
        <dbReference type="ARBA" id="ARBA00023002"/>
    </source>
</evidence>
<dbReference type="InterPro" id="IPR029479">
    <property type="entry name" value="Nitroreductase"/>
</dbReference>
<keyword evidence="2" id="KW-0560">Oxidoreductase</keyword>
<dbReference type="Pfam" id="PF00881">
    <property type="entry name" value="Nitroreductase"/>
    <property type="match status" value="2"/>
</dbReference>
<feature type="domain" description="Nitroreductase" evidence="4">
    <location>
        <begin position="7"/>
        <end position="59"/>
    </location>
</feature>
<feature type="region of interest" description="Disordered" evidence="3">
    <location>
        <begin position="173"/>
        <end position="217"/>
    </location>
</feature>
<feature type="domain" description="Nitroreductase" evidence="4">
    <location>
        <begin position="69"/>
        <end position="149"/>
    </location>
</feature>
<dbReference type="Proteomes" id="UP000649345">
    <property type="component" value="Unassembled WGS sequence"/>
</dbReference>
<dbReference type="AlphaFoldDB" id="A0A923LAS5"/>
<dbReference type="InterPro" id="IPR046074">
    <property type="entry name" value="DUF6092"/>
</dbReference>
<dbReference type="PANTHER" id="PTHR43673:SF10">
    <property type="entry name" value="NADH DEHYDROGENASE_NAD(P)H NITROREDUCTASE XCC3605-RELATED"/>
    <property type="match status" value="1"/>
</dbReference>
<gene>
    <name evidence="5" type="ORF">H8S44_04725</name>
</gene>
<evidence type="ECO:0000256" key="3">
    <source>
        <dbReference type="SAM" id="MobiDB-lite"/>
    </source>
</evidence>
<name>A0A923LAS5_9FIRM</name>
<comment type="similarity">
    <text evidence="1">Belongs to the nitroreductase family.</text>
</comment>
<dbReference type="PANTHER" id="PTHR43673">
    <property type="entry name" value="NAD(P)H NITROREDUCTASE YDGI-RELATED"/>
    <property type="match status" value="1"/>
</dbReference>
<evidence type="ECO:0000313" key="6">
    <source>
        <dbReference type="Proteomes" id="UP000649345"/>
    </source>
</evidence>
<dbReference type="SUPFAM" id="SSF55469">
    <property type="entry name" value="FMN-dependent nitroreductase-like"/>
    <property type="match status" value="1"/>
</dbReference>
<evidence type="ECO:0000259" key="4">
    <source>
        <dbReference type="Pfam" id="PF00881"/>
    </source>
</evidence>
<evidence type="ECO:0000256" key="1">
    <source>
        <dbReference type="ARBA" id="ARBA00007118"/>
    </source>
</evidence>
<dbReference type="Gene3D" id="3.40.109.10">
    <property type="entry name" value="NADH Oxidase"/>
    <property type="match status" value="1"/>
</dbReference>
<protein>
    <submittedName>
        <fullName evidence="5">Nitroreductase family protein</fullName>
    </submittedName>
</protein>
<reference evidence="5" key="1">
    <citation type="submission" date="2020-08" db="EMBL/GenBank/DDBJ databases">
        <title>Genome public.</title>
        <authorList>
            <person name="Liu C."/>
            <person name="Sun Q."/>
        </authorList>
    </citation>
    <scope>NUCLEOTIDE SEQUENCE</scope>
    <source>
        <strain evidence="5">NSJ-68</strain>
    </source>
</reference>
<dbReference type="Pfam" id="PF19585">
    <property type="entry name" value="DUF6092"/>
    <property type="match status" value="1"/>
</dbReference>
<comment type="caution">
    <text evidence="5">The sequence shown here is derived from an EMBL/GenBank/DDBJ whole genome shotgun (WGS) entry which is preliminary data.</text>
</comment>
<dbReference type="RefSeq" id="WP_186873053.1">
    <property type="nucleotide sequence ID" value="NZ_JACOOR010000002.1"/>
</dbReference>
<organism evidence="5 6">
    <name type="scientific">Anaerosacchariphilus hominis</name>
    <dbReference type="NCBI Taxonomy" id="2763017"/>
    <lineage>
        <taxon>Bacteria</taxon>
        <taxon>Bacillati</taxon>
        <taxon>Bacillota</taxon>
        <taxon>Clostridia</taxon>
        <taxon>Lachnospirales</taxon>
        <taxon>Lachnospiraceae</taxon>
        <taxon>Anaerosacchariphilus</taxon>
    </lineage>
</organism>
<dbReference type="GO" id="GO:0016491">
    <property type="term" value="F:oxidoreductase activity"/>
    <property type="evidence" value="ECO:0007669"/>
    <property type="project" value="UniProtKB-KW"/>
</dbReference>
<sequence length="309" mass="33895">MELTEVIKKRRSIRKFSDKPVSRELLTELIEAAALAPTASNLQAWRFFVADDPTLVREIDSFSPGLSGHPPVIIAIASDLAEVERRGSKNSLVYGLMMDASMAAENLMLKAADLGLGTCAIKSYNDKAVHKLLNLPDTMRLEILISLGWPEGEPRTPRRKPMEDVLFWNAWEEPEKSTADRTPEEEPAKARKPENDKKAVGNQAAAARTGGAQAQQTETLRFDKKELQDLLIYMITSAAGLPGEPHMYGPLRLIESSRRLAGMLSAAYGGEVFGELTALIDAGKGRNMTDPEGFCEMLQEAAAKATELL</sequence>
<keyword evidence="6" id="KW-1185">Reference proteome</keyword>
<evidence type="ECO:0000313" key="5">
    <source>
        <dbReference type="EMBL" id="MBC5659074.1"/>
    </source>
</evidence>